<keyword evidence="7" id="KW-1185">Reference proteome</keyword>
<keyword evidence="2" id="KW-0472">Membrane</keyword>
<dbReference type="Proteomes" id="UP000831786">
    <property type="component" value="Chromosome"/>
</dbReference>
<evidence type="ECO:0000313" key="6">
    <source>
        <dbReference type="EMBL" id="UOQ56430.1"/>
    </source>
</evidence>
<proteinExistence type="predicted"/>
<feature type="compositionally biased region" description="Low complexity" evidence="1">
    <location>
        <begin position="90"/>
        <end position="111"/>
    </location>
</feature>
<dbReference type="InterPro" id="IPR032109">
    <property type="entry name" value="Big_3_5"/>
</dbReference>
<feature type="signal peptide" evidence="3">
    <location>
        <begin position="1"/>
        <end position="16"/>
    </location>
</feature>
<feature type="compositionally biased region" description="Low complexity" evidence="1">
    <location>
        <begin position="38"/>
        <end position="75"/>
    </location>
</feature>
<evidence type="ECO:0000259" key="4">
    <source>
        <dbReference type="Pfam" id="PF04213"/>
    </source>
</evidence>
<keyword evidence="3" id="KW-0732">Signal</keyword>
<name>A0ABY4FIP8_9MICO</name>
<keyword evidence="2" id="KW-0812">Transmembrane</keyword>
<sequence length="1105" mass="110203">MSARIPLLRAASTALAALLVIGGTLVGGAAAHAVVEDPAAQGSESAPAADPAAPAAETAPADESATAEEPATDETGSGDGSGSGSGSEPGTGSEPGADADGGDPAVGAAGEARGGAGSAADGTEDPAGAVADEAGATTELAVSDATLSWGVKSSFRNYIYNFAMFEGKSTLLGSATQVAQTKNEDGVFNWTGGTGSADIDGSAADVAFGEGNGVHFQSHPMDTDGDGENDAYSLDMTFTNPHVVVTSATTAELRLDVEGHEFVDMTSVGDPYSFDDVVVADLVLNAPTNAHGVLTWTNAAATLSTDGASAFGGFYEAGEALDPVTFSTGPMATAPGPGEPEPAEPVETSITVSAASAAVELGAAASLTATVAPSDAAGTVQFAADGAALGKPRKVSAGVATLSTAALTVGARAITATFAPADPAAFAPSTSEAITVTVTDPSAPVTSDVDRATASWGVKSSFRNYIYNFTMFEGDSKLLGKTTQKAQSKGADGVFGWSGGSGEVTTQTRNGQTAVTSADIGFRAGDGVHFQSHPMTVGDERVYALDMTFTKVRIKITSETTAQLILDANGTEFKSMTEVGAPYAYPGVVMADLALPAVTQSGSTYTWTNAAATLTAAGAKAFGGFYPAGEALDPITFSFNSDVKIDTKKPTKTTLAASAEKLEAGQPVTLTASTAPKAIGGTVAFSAGGKSLGTAAMVRGGAATKTVTLPVGIHSVMATFTPKDAAYSHSISAAVTVTVAGEGPAGTPNPGATGSSGQAAGSLQWGVSQAFVAYTTCANKEAYGYSHCAKGEISTSGVGSGYLFPQSDDAGWNRETQTGTVGFSGTVAFTGYGMTMFNVTNPTITVTGPTSATLNTGNSTSFGSGSYELDLGSAAKSVGPNGEVTWSGVPVRGSLSSGGAGGSGSQSIGLDPLTFTVGATSGVSYGSTQAGGETKKYTAADTAPTRTGLTVLTDREKIAAGGRIELAATGFEADDEGILVVLYDGDGRNPVVLDEDATASATGAVSWQGTLPKDISDEHVITFQGSENAGSVIDVLDGAKKSADQAKNARALSAAAVAERETAQAGILAPVAGMAVWEWWASAGGLVLIAACMTALAVRQRRALS</sequence>
<dbReference type="EMBL" id="CP095045">
    <property type="protein sequence ID" value="UOQ56430.1"/>
    <property type="molecule type" value="Genomic_DNA"/>
</dbReference>
<feature type="chain" id="PRO_5045778710" evidence="3">
    <location>
        <begin position="17"/>
        <end position="1105"/>
    </location>
</feature>
<protein>
    <submittedName>
        <fullName evidence="6">HtaA domain-containing protein</fullName>
    </submittedName>
</protein>
<dbReference type="Pfam" id="PF16640">
    <property type="entry name" value="Big_3_5"/>
    <property type="match status" value="2"/>
</dbReference>
<evidence type="ECO:0000256" key="1">
    <source>
        <dbReference type="SAM" id="MobiDB-lite"/>
    </source>
</evidence>
<dbReference type="RefSeq" id="WP_244726751.1">
    <property type="nucleotide sequence ID" value="NZ_CP095045.1"/>
</dbReference>
<evidence type="ECO:0000256" key="3">
    <source>
        <dbReference type="SAM" id="SignalP"/>
    </source>
</evidence>
<feature type="region of interest" description="Disordered" evidence="1">
    <location>
        <begin position="38"/>
        <end position="128"/>
    </location>
</feature>
<dbReference type="Pfam" id="PF04213">
    <property type="entry name" value="HtaA"/>
    <property type="match status" value="3"/>
</dbReference>
<feature type="domain" description="Bacterial Ig-like" evidence="5">
    <location>
        <begin position="656"/>
        <end position="740"/>
    </location>
</feature>
<feature type="domain" description="Htaa" evidence="4">
    <location>
        <begin position="145"/>
        <end position="327"/>
    </location>
</feature>
<keyword evidence="2" id="KW-1133">Transmembrane helix</keyword>
<feature type="domain" description="Htaa" evidence="4">
    <location>
        <begin position="761"/>
        <end position="890"/>
    </location>
</feature>
<dbReference type="InterPro" id="IPR007331">
    <property type="entry name" value="Htaa"/>
</dbReference>
<feature type="transmembrane region" description="Helical" evidence="2">
    <location>
        <begin position="1079"/>
        <end position="1098"/>
    </location>
</feature>
<evidence type="ECO:0000256" key="2">
    <source>
        <dbReference type="SAM" id="Phobius"/>
    </source>
</evidence>
<organism evidence="6 7">
    <name type="scientific">Leucobacter allii</name>
    <dbReference type="NCBI Taxonomy" id="2932247"/>
    <lineage>
        <taxon>Bacteria</taxon>
        <taxon>Bacillati</taxon>
        <taxon>Actinomycetota</taxon>
        <taxon>Actinomycetes</taxon>
        <taxon>Micrococcales</taxon>
        <taxon>Microbacteriaceae</taxon>
        <taxon>Leucobacter</taxon>
    </lineage>
</organism>
<reference evidence="6 7" key="1">
    <citation type="submission" date="2022-04" db="EMBL/GenBank/DDBJ databases">
        <title>Leucobacter sp. isolated from rhizosphere of garlic.</title>
        <authorList>
            <person name="Won M."/>
            <person name="Lee C.-M."/>
            <person name="Woen H.-Y."/>
            <person name="Kwon S.-W."/>
        </authorList>
    </citation>
    <scope>NUCLEOTIDE SEQUENCE [LARGE SCALE GENOMIC DNA]</scope>
    <source>
        <strain evidence="6 7">H21R-40</strain>
    </source>
</reference>
<gene>
    <name evidence="6" type="ORF">MUN78_12185</name>
</gene>
<accession>A0ABY4FIP8</accession>
<dbReference type="InterPro" id="IPR013783">
    <property type="entry name" value="Ig-like_fold"/>
</dbReference>
<feature type="domain" description="Bacterial Ig-like" evidence="5">
    <location>
        <begin position="353"/>
        <end position="439"/>
    </location>
</feature>
<dbReference type="Gene3D" id="2.60.40.10">
    <property type="entry name" value="Immunoglobulins"/>
    <property type="match status" value="2"/>
</dbReference>
<feature type="domain" description="Htaa" evidence="4">
    <location>
        <begin position="452"/>
        <end position="638"/>
    </location>
</feature>
<evidence type="ECO:0000259" key="5">
    <source>
        <dbReference type="Pfam" id="PF16640"/>
    </source>
</evidence>
<evidence type="ECO:0000313" key="7">
    <source>
        <dbReference type="Proteomes" id="UP000831786"/>
    </source>
</evidence>
<feature type="compositionally biased region" description="Gly residues" evidence="1">
    <location>
        <begin position="77"/>
        <end position="89"/>
    </location>
</feature>